<evidence type="ECO:0000313" key="5">
    <source>
        <dbReference type="EMBL" id="RXJ63397.1"/>
    </source>
</evidence>
<dbReference type="InterPro" id="IPR058647">
    <property type="entry name" value="BSH_CzcB-like"/>
</dbReference>
<sequence length="362" mass="40968">MKAERKKYLILFFSIVIFVFFLYGIYIFIYGSKTISTENAYTKADLAQVSPKIASPVKSVDVIDTQYVKKGDILVVLDNSDEKIALNMAKANLKSTKRKIEELISKDEEFAKKLDLDNARIEALKAVEEKTFIELQKAKKDLKRYKQLLKQKSISIQKFDDIKLVFDNSKKSWEEAKLNLKSEAASKLVTLAQKESNLQLIKDKNIETNPDVLNAKATLEKAQLDLERTIIKAPISGIVTQKNVKVGQYVTTNNKLLTIVPIDNIYVNANFKESKLKKVKIGQKVELHSDLYGDNIVYHGIVEGISSSTGSELSLIPAQNATGNWIKVVQRLPIRIKIDKSDLKANPLYMGLSMYVKIYLDK</sequence>
<organism evidence="5 6">
    <name type="scientific">Halarcobacter anaerophilus</name>
    <dbReference type="NCBI Taxonomy" id="877500"/>
    <lineage>
        <taxon>Bacteria</taxon>
        <taxon>Pseudomonadati</taxon>
        <taxon>Campylobacterota</taxon>
        <taxon>Epsilonproteobacteria</taxon>
        <taxon>Campylobacterales</taxon>
        <taxon>Arcobacteraceae</taxon>
        <taxon>Halarcobacter</taxon>
    </lineage>
</organism>
<dbReference type="SUPFAM" id="SSF111369">
    <property type="entry name" value="HlyD-like secretion proteins"/>
    <property type="match status" value="2"/>
</dbReference>
<name>A0A4Q0Y063_9BACT</name>
<dbReference type="Gene3D" id="1.10.287.470">
    <property type="entry name" value="Helix hairpin bin"/>
    <property type="match status" value="1"/>
</dbReference>
<proteinExistence type="predicted"/>
<protein>
    <submittedName>
        <fullName evidence="5">EmrA/EmrK family multidrug efflux transporter periplasmic adaptor subunit</fullName>
    </submittedName>
</protein>
<evidence type="ECO:0000256" key="1">
    <source>
        <dbReference type="ARBA" id="ARBA00004196"/>
    </source>
</evidence>
<dbReference type="RefSeq" id="WP_129081894.1">
    <property type="nucleotide sequence ID" value="NZ_CP041070.1"/>
</dbReference>
<evidence type="ECO:0000313" key="6">
    <source>
        <dbReference type="Proteomes" id="UP000290191"/>
    </source>
</evidence>
<feature type="domain" description="CzcB-like barrel-sandwich hybrid" evidence="4">
    <location>
        <begin position="46"/>
        <end position="259"/>
    </location>
</feature>
<dbReference type="PANTHER" id="PTHR30386">
    <property type="entry name" value="MEMBRANE FUSION SUBUNIT OF EMRAB-TOLC MULTIDRUG EFFLUX PUMP"/>
    <property type="match status" value="1"/>
</dbReference>
<dbReference type="Proteomes" id="UP000290191">
    <property type="component" value="Unassembled WGS sequence"/>
</dbReference>
<dbReference type="Pfam" id="PF25973">
    <property type="entry name" value="BSH_CzcB"/>
    <property type="match status" value="1"/>
</dbReference>
<dbReference type="PANTHER" id="PTHR30386:SF19">
    <property type="entry name" value="MULTIDRUG EXPORT PROTEIN EMRA-RELATED"/>
    <property type="match status" value="1"/>
</dbReference>
<dbReference type="Gene3D" id="2.40.30.170">
    <property type="match status" value="1"/>
</dbReference>
<keyword evidence="2" id="KW-1133">Transmembrane helix</keyword>
<comment type="caution">
    <text evidence="5">The sequence shown here is derived from an EMBL/GenBank/DDBJ whole genome shotgun (WGS) entry which is preliminary data.</text>
</comment>
<feature type="domain" description="p-hydroxybenzoic acid efflux pump subunit AaeA-like beta-barrel" evidence="3">
    <location>
        <begin position="265"/>
        <end position="351"/>
    </location>
</feature>
<dbReference type="GO" id="GO:0030313">
    <property type="term" value="C:cell envelope"/>
    <property type="evidence" value="ECO:0007669"/>
    <property type="project" value="UniProtKB-SubCell"/>
</dbReference>
<dbReference type="Pfam" id="PF25963">
    <property type="entry name" value="Beta-barrel_AAEA"/>
    <property type="match status" value="1"/>
</dbReference>
<keyword evidence="6" id="KW-1185">Reference proteome</keyword>
<dbReference type="AlphaFoldDB" id="A0A4Q0Y063"/>
<keyword evidence="2" id="KW-0812">Transmembrane</keyword>
<dbReference type="InterPro" id="IPR058634">
    <property type="entry name" value="AaeA-lik-b-barrel"/>
</dbReference>
<reference evidence="5 6" key="1">
    <citation type="submission" date="2017-10" db="EMBL/GenBank/DDBJ databases">
        <title>Genomics of the genus Arcobacter.</title>
        <authorList>
            <person name="Perez-Cataluna A."/>
            <person name="Figueras M.J."/>
        </authorList>
    </citation>
    <scope>NUCLEOTIDE SEQUENCE [LARGE SCALE GENOMIC DNA]</scope>
    <source>
        <strain evidence="5 6">DSM 24636</strain>
    </source>
</reference>
<feature type="transmembrane region" description="Helical" evidence="2">
    <location>
        <begin position="9"/>
        <end position="29"/>
    </location>
</feature>
<dbReference type="GO" id="GO:0055085">
    <property type="term" value="P:transmembrane transport"/>
    <property type="evidence" value="ECO:0007669"/>
    <property type="project" value="InterPro"/>
</dbReference>
<keyword evidence="2" id="KW-0472">Membrane</keyword>
<comment type="subcellular location">
    <subcellularLocation>
        <location evidence="1">Cell envelope</location>
    </subcellularLocation>
</comment>
<dbReference type="EMBL" id="PDKO01000004">
    <property type="protein sequence ID" value="RXJ63397.1"/>
    <property type="molecule type" value="Genomic_DNA"/>
</dbReference>
<evidence type="ECO:0000259" key="4">
    <source>
        <dbReference type="Pfam" id="PF25973"/>
    </source>
</evidence>
<evidence type="ECO:0000259" key="3">
    <source>
        <dbReference type="Pfam" id="PF25963"/>
    </source>
</evidence>
<dbReference type="STRING" id="877500.GCA_000935065_00415"/>
<evidence type="ECO:0000256" key="2">
    <source>
        <dbReference type="SAM" id="Phobius"/>
    </source>
</evidence>
<gene>
    <name evidence="5" type="ORF">CRV06_06900</name>
</gene>
<accession>A0A4Q0Y063</accession>
<dbReference type="OrthoDB" id="9811754at2"/>
<dbReference type="InterPro" id="IPR050739">
    <property type="entry name" value="MFP"/>
</dbReference>